<dbReference type="Gene3D" id="3.30.590.10">
    <property type="entry name" value="Glutamine synthetase/guanido kinase, catalytic domain"/>
    <property type="match status" value="1"/>
</dbReference>
<dbReference type="InterPro" id="IPR036651">
    <property type="entry name" value="Gln_synt_N_sf"/>
</dbReference>
<dbReference type="EMBL" id="CP073078">
    <property type="protein sequence ID" value="QUD88848.1"/>
    <property type="molecule type" value="Genomic_DNA"/>
</dbReference>
<evidence type="ECO:0000256" key="7">
    <source>
        <dbReference type="PROSITE-ProRule" id="PRU01331"/>
    </source>
</evidence>
<evidence type="ECO:0000256" key="6">
    <source>
        <dbReference type="ARBA" id="ARBA00022842"/>
    </source>
</evidence>
<evidence type="ECO:0000256" key="1">
    <source>
        <dbReference type="ARBA" id="ARBA00001946"/>
    </source>
</evidence>
<dbReference type="FunFam" id="3.30.590.10:FF:000005">
    <property type="entry name" value="Probable glutamine synthetase"/>
    <property type="match status" value="1"/>
</dbReference>
<dbReference type="Proteomes" id="UP000676409">
    <property type="component" value="Chromosome"/>
</dbReference>
<name>A0A975IVH4_9CAUL</name>
<evidence type="ECO:0000256" key="5">
    <source>
        <dbReference type="ARBA" id="ARBA00022840"/>
    </source>
</evidence>
<dbReference type="GO" id="GO:0004356">
    <property type="term" value="F:glutamine synthetase activity"/>
    <property type="evidence" value="ECO:0007669"/>
    <property type="project" value="InterPro"/>
</dbReference>
<gene>
    <name evidence="10" type="ORF">KCG34_02875</name>
</gene>
<evidence type="ECO:0000259" key="9">
    <source>
        <dbReference type="PROSITE" id="PS51987"/>
    </source>
</evidence>
<dbReference type="Pfam" id="PF00120">
    <property type="entry name" value="Gln-synt_C"/>
    <property type="match status" value="1"/>
</dbReference>
<protein>
    <submittedName>
        <fullName evidence="10">Glutamine synthetase</fullName>
    </submittedName>
</protein>
<dbReference type="SMART" id="SM01230">
    <property type="entry name" value="Gln-synt_C"/>
    <property type="match status" value="1"/>
</dbReference>
<keyword evidence="5" id="KW-0067">ATP-binding</keyword>
<evidence type="ECO:0000256" key="3">
    <source>
        <dbReference type="ARBA" id="ARBA00022598"/>
    </source>
</evidence>
<sequence>MSELKKWIEQRGISEVECLIPDMNGVLRGKVLPAAKLVQAETDASLRLPSSVFAVTVTGEYADTDDEDEAYSDPDMVLHPNADTLRVAPGFKTPTAYVFADAHHSDGSPWASSPRQVLQQVMKLYAERGWKPIVAPELEFYLTALNPDPDLPLTPPTGRSGRAETSPQPYGLEAITEYEDLIETIYEYSEAAQLDVDTMIHESGTAQLEVNFLHGEPVRLSDQVLVFKRIVRQVALKHGVYATFMAKPMENQPGSAMHLHISMNSTASGVNLFADDAGADSQMFRHFVGGLQKYLPEISPLFAPNVNSFRRMRPSHSAPINVQWGYDNRSCGLRVPISDRENRRIENRLPGADANPYLAIAAALIAGYLGMEQQIEPSAQATGNAYHYARTLPKTLEEALERFNACEPVKELLGQYFFRAFTTIKQAELEAFQGVISSWERDHLLLKV</sequence>
<dbReference type="InterPro" id="IPR014746">
    <property type="entry name" value="Gln_synth/guanido_kin_cat_dom"/>
</dbReference>
<dbReference type="GO" id="GO:0006598">
    <property type="term" value="P:polyamine catabolic process"/>
    <property type="evidence" value="ECO:0007669"/>
    <property type="project" value="TreeGrafter"/>
</dbReference>
<dbReference type="SUPFAM" id="SSF54368">
    <property type="entry name" value="Glutamine synthetase, N-terminal domain"/>
    <property type="match status" value="1"/>
</dbReference>
<evidence type="ECO:0000256" key="8">
    <source>
        <dbReference type="RuleBase" id="RU000384"/>
    </source>
</evidence>
<dbReference type="AlphaFoldDB" id="A0A975IVH4"/>
<dbReference type="PANTHER" id="PTHR43785">
    <property type="entry name" value="GAMMA-GLUTAMYLPUTRESCINE SYNTHETASE"/>
    <property type="match status" value="1"/>
</dbReference>
<reference evidence="10" key="1">
    <citation type="submission" date="2021-04" db="EMBL/GenBank/DDBJ databases">
        <title>The complete genome sequence of Caulobacter sp. S6.</title>
        <authorList>
            <person name="Tang Y."/>
            <person name="Ouyang W."/>
            <person name="Liu Q."/>
            <person name="Huang B."/>
            <person name="Guo Z."/>
            <person name="Lei P."/>
        </authorList>
    </citation>
    <scope>NUCLEOTIDE SEQUENCE</scope>
    <source>
        <strain evidence="10">S6</strain>
    </source>
</reference>
<evidence type="ECO:0000256" key="2">
    <source>
        <dbReference type="ARBA" id="ARBA00009897"/>
    </source>
</evidence>
<accession>A0A975IVH4</accession>
<evidence type="ECO:0000256" key="4">
    <source>
        <dbReference type="ARBA" id="ARBA00022741"/>
    </source>
</evidence>
<dbReference type="InterPro" id="IPR027303">
    <property type="entry name" value="Gln_synth_gly_rich_site"/>
</dbReference>
<dbReference type="SUPFAM" id="SSF55931">
    <property type="entry name" value="Glutamine synthetase/guanido kinase"/>
    <property type="match status" value="1"/>
</dbReference>
<dbReference type="PROSITE" id="PS51987">
    <property type="entry name" value="GS_CATALYTIC"/>
    <property type="match status" value="1"/>
</dbReference>
<proteinExistence type="inferred from homology"/>
<keyword evidence="4" id="KW-0547">Nucleotide-binding</keyword>
<evidence type="ECO:0000313" key="10">
    <source>
        <dbReference type="EMBL" id="QUD88848.1"/>
    </source>
</evidence>
<dbReference type="GO" id="GO:0006542">
    <property type="term" value="P:glutamine biosynthetic process"/>
    <property type="evidence" value="ECO:0007669"/>
    <property type="project" value="InterPro"/>
</dbReference>
<dbReference type="GO" id="GO:0005524">
    <property type="term" value="F:ATP binding"/>
    <property type="evidence" value="ECO:0007669"/>
    <property type="project" value="UniProtKB-KW"/>
</dbReference>
<evidence type="ECO:0000313" key="11">
    <source>
        <dbReference type="Proteomes" id="UP000676409"/>
    </source>
</evidence>
<organism evidence="10 11">
    <name type="scientific">Phenylobacterium montanum</name>
    <dbReference type="NCBI Taxonomy" id="2823693"/>
    <lineage>
        <taxon>Bacteria</taxon>
        <taxon>Pseudomonadati</taxon>
        <taxon>Pseudomonadota</taxon>
        <taxon>Alphaproteobacteria</taxon>
        <taxon>Caulobacterales</taxon>
        <taxon>Caulobacteraceae</taxon>
        <taxon>Phenylobacterium</taxon>
    </lineage>
</organism>
<keyword evidence="11" id="KW-1185">Reference proteome</keyword>
<dbReference type="PROSITE" id="PS00181">
    <property type="entry name" value="GLNA_ATP"/>
    <property type="match status" value="1"/>
</dbReference>
<keyword evidence="6" id="KW-0460">Magnesium</keyword>
<comment type="cofactor">
    <cofactor evidence="1">
        <name>Mg(2+)</name>
        <dbReference type="ChEBI" id="CHEBI:18420"/>
    </cofactor>
</comment>
<dbReference type="KEGG" id="caul:KCG34_02875"/>
<dbReference type="InterPro" id="IPR008146">
    <property type="entry name" value="Gln_synth_cat_dom"/>
</dbReference>
<keyword evidence="3" id="KW-0436">Ligase</keyword>
<dbReference type="Gene3D" id="3.10.20.70">
    <property type="entry name" value="Glutamine synthetase, N-terminal domain"/>
    <property type="match status" value="1"/>
</dbReference>
<dbReference type="RefSeq" id="WP_211938898.1">
    <property type="nucleotide sequence ID" value="NZ_CP073078.1"/>
</dbReference>
<comment type="similarity">
    <text evidence="2 7 8">Belongs to the glutamine synthetase family.</text>
</comment>
<feature type="domain" description="GS catalytic" evidence="9">
    <location>
        <begin position="114"/>
        <end position="448"/>
    </location>
</feature>
<dbReference type="PANTHER" id="PTHR43785:SF3">
    <property type="entry name" value="GS CATALYTIC DOMAIN-CONTAINING PROTEIN"/>
    <property type="match status" value="1"/>
</dbReference>